<evidence type="ECO:0000259" key="2">
    <source>
        <dbReference type="Pfam" id="PF07811"/>
    </source>
</evidence>
<gene>
    <name evidence="3" type="ORF">RUM4293_02855</name>
</gene>
<dbReference type="InterPro" id="IPR012495">
    <property type="entry name" value="TadE-like_dom"/>
</dbReference>
<keyword evidence="4" id="KW-1185">Reference proteome</keyword>
<dbReference type="EMBL" id="CYPS01000043">
    <property type="protein sequence ID" value="CUH43958.1"/>
    <property type="molecule type" value="Genomic_DNA"/>
</dbReference>
<proteinExistence type="predicted"/>
<keyword evidence="1" id="KW-0472">Membrane</keyword>
<sequence length="177" mass="19609">MIRRLISALAKLRRHEDGNVTVEFAIVFPAIFFLVLAGLELGIVTLKHAQLERAVDLTVRDIRLNTGINPQHDDIKALICSRASFINNCETSVRLEMIRQDPFVAMTVPTVPDCTDLSEVARPVRTFHNGLENELMVLRACAKINPVFPTSAMGKALVNEEGQYALTATTVFVHEPG</sequence>
<organism evidence="3 4">
    <name type="scientific">Ruegeria atlantica</name>
    <dbReference type="NCBI Taxonomy" id="81569"/>
    <lineage>
        <taxon>Bacteria</taxon>
        <taxon>Pseudomonadati</taxon>
        <taxon>Pseudomonadota</taxon>
        <taxon>Alphaproteobacteria</taxon>
        <taxon>Rhodobacterales</taxon>
        <taxon>Roseobacteraceae</taxon>
        <taxon>Ruegeria</taxon>
    </lineage>
</organism>
<evidence type="ECO:0000313" key="4">
    <source>
        <dbReference type="Proteomes" id="UP000050786"/>
    </source>
</evidence>
<dbReference type="Proteomes" id="UP000050786">
    <property type="component" value="Unassembled WGS sequence"/>
</dbReference>
<keyword evidence="1" id="KW-1133">Transmembrane helix</keyword>
<evidence type="ECO:0000256" key="1">
    <source>
        <dbReference type="SAM" id="Phobius"/>
    </source>
</evidence>
<accession>A0A0P1E6Y2</accession>
<name>A0A0P1E6Y2_9RHOB</name>
<dbReference type="Pfam" id="PF07811">
    <property type="entry name" value="TadE"/>
    <property type="match status" value="1"/>
</dbReference>
<keyword evidence="1" id="KW-0812">Transmembrane</keyword>
<evidence type="ECO:0000313" key="3">
    <source>
        <dbReference type="EMBL" id="CUH43958.1"/>
    </source>
</evidence>
<feature type="transmembrane region" description="Helical" evidence="1">
    <location>
        <begin position="20"/>
        <end position="39"/>
    </location>
</feature>
<protein>
    <submittedName>
        <fullName evidence="3">Flp pilus assembly protein TadG</fullName>
    </submittedName>
</protein>
<feature type="domain" description="TadE-like" evidence="2">
    <location>
        <begin position="18"/>
        <end position="58"/>
    </location>
</feature>
<dbReference type="AlphaFoldDB" id="A0A0P1E6Y2"/>
<reference evidence="4" key="1">
    <citation type="submission" date="2015-09" db="EMBL/GenBank/DDBJ databases">
        <authorList>
            <person name="Rodrigo-Torres L."/>
            <person name="Arahal D.R."/>
        </authorList>
    </citation>
    <scope>NUCLEOTIDE SEQUENCE [LARGE SCALE GENOMIC DNA]</scope>
    <source>
        <strain evidence="4">CECT 4293</strain>
    </source>
</reference>
<dbReference type="RefSeq" id="WP_058273945.1">
    <property type="nucleotide sequence ID" value="NZ_CYPS01000043.1"/>
</dbReference>